<evidence type="ECO:0000256" key="1">
    <source>
        <dbReference type="ARBA" id="ARBA00010136"/>
    </source>
</evidence>
<dbReference type="PANTHER" id="PTHR11533:SF276">
    <property type="entry name" value="GLUTAMYL AMINOPEPTIDASE"/>
    <property type="match status" value="1"/>
</dbReference>
<accession>A0A2G9RCE6</accession>
<dbReference type="GO" id="GO:0070006">
    <property type="term" value="F:metalloaminopeptidase activity"/>
    <property type="evidence" value="ECO:0007669"/>
    <property type="project" value="TreeGrafter"/>
</dbReference>
<keyword evidence="2" id="KW-0645">Protease</keyword>
<organism evidence="5 6">
    <name type="scientific">Aquarana catesbeiana</name>
    <name type="common">American bullfrog</name>
    <name type="synonym">Rana catesbeiana</name>
    <dbReference type="NCBI Taxonomy" id="8400"/>
    <lineage>
        <taxon>Eukaryota</taxon>
        <taxon>Metazoa</taxon>
        <taxon>Chordata</taxon>
        <taxon>Craniata</taxon>
        <taxon>Vertebrata</taxon>
        <taxon>Euteleostomi</taxon>
        <taxon>Amphibia</taxon>
        <taxon>Batrachia</taxon>
        <taxon>Anura</taxon>
        <taxon>Neobatrachia</taxon>
        <taxon>Ranoidea</taxon>
        <taxon>Ranidae</taxon>
        <taxon>Aquarana</taxon>
    </lineage>
</organism>
<keyword evidence="2" id="KW-0378">Hydrolase</keyword>
<dbReference type="GO" id="GO:0006508">
    <property type="term" value="P:proteolysis"/>
    <property type="evidence" value="ECO:0007669"/>
    <property type="project" value="TreeGrafter"/>
</dbReference>
<dbReference type="Proteomes" id="UP000228934">
    <property type="component" value="Unassembled WGS sequence"/>
</dbReference>
<dbReference type="OrthoDB" id="510539at2759"/>
<protein>
    <recommendedName>
        <fullName evidence="4">ERAP1-like C-terminal domain-containing protein</fullName>
    </recommendedName>
</protein>
<feature type="region of interest" description="Disordered" evidence="3">
    <location>
        <begin position="82"/>
        <end position="115"/>
    </location>
</feature>
<dbReference type="InterPro" id="IPR050344">
    <property type="entry name" value="Peptidase_M1_aminopeptidases"/>
</dbReference>
<evidence type="ECO:0000313" key="6">
    <source>
        <dbReference type="Proteomes" id="UP000228934"/>
    </source>
</evidence>
<evidence type="ECO:0000313" key="5">
    <source>
        <dbReference type="EMBL" id="PIO25540.1"/>
    </source>
</evidence>
<sequence length="171" mass="18878">MYKMADASITLNPYNSSNAQFFKINYKHSGFFRVNYETQTWQDLAALLVRSHTDLSAGDRAGLIDDVFALASYISLQAMSMSGRPTRRGRQSQANKRGQAGLVSRGNSAGHGHAGRVELQHAEDLVEWMTKPSSSSHPCSGYFVWQSSCQRGLFPRLNGISHSFPSPTMSS</sequence>
<dbReference type="PANTHER" id="PTHR11533">
    <property type="entry name" value="PROTEASE M1 ZINC METALLOPROTEASE"/>
    <property type="match status" value="1"/>
</dbReference>
<dbReference type="GO" id="GO:0042277">
    <property type="term" value="F:peptide binding"/>
    <property type="evidence" value="ECO:0007669"/>
    <property type="project" value="TreeGrafter"/>
</dbReference>
<dbReference type="AlphaFoldDB" id="A0A2G9RCE6"/>
<dbReference type="GO" id="GO:0043171">
    <property type="term" value="P:peptide catabolic process"/>
    <property type="evidence" value="ECO:0007669"/>
    <property type="project" value="TreeGrafter"/>
</dbReference>
<keyword evidence="6" id="KW-1185">Reference proteome</keyword>
<dbReference type="InterPro" id="IPR024571">
    <property type="entry name" value="ERAP1-like_C_dom"/>
</dbReference>
<dbReference type="GO" id="GO:0008217">
    <property type="term" value="P:regulation of blood pressure"/>
    <property type="evidence" value="ECO:0007669"/>
    <property type="project" value="TreeGrafter"/>
</dbReference>
<evidence type="ECO:0000259" key="4">
    <source>
        <dbReference type="Pfam" id="PF11838"/>
    </source>
</evidence>
<proteinExistence type="inferred from homology"/>
<feature type="domain" description="ERAP1-like C-terminal" evidence="4">
    <location>
        <begin position="21"/>
        <end position="72"/>
    </location>
</feature>
<gene>
    <name evidence="5" type="ORF">AB205_0165460</name>
</gene>
<comment type="similarity">
    <text evidence="1">Belongs to the peptidase M1 family.</text>
</comment>
<reference evidence="6" key="1">
    <citation type="journal article" date="2017" name="Nat. Commun.">
        <title>The North American bullfrog draft genome provides insight into hormonal regulation of long noncoding RNA.</title>
        <authorList>
            <person name="Hammond S.A."/>
            <person name="Warren R.L."/>
            <person name="Vandervalk B.P."/>
            <person name="Kucuk E."/>
            <person name="Khan H."/>
            <person name="Gibb E.A."/>
            <person name="Pandoh P."/>
            <person name="Kirk H."/>
            <person name="Zhao Y."/>
            <person name="Jones M."/>
            <person name="Mungall A.J."/>
            <person name="Coope R."/>
            <person name="Pleasance S."/>
            <person name="Moore R.A."/>
            <person name="Holt R.A."/>
            <person name="Round J.M."/>
            <person name="Ohora S."/>
            <person name="Walle B.V."/>
            <person name="Veldhoen N."/>
            <person name="Helbing C.C."/>
            <person name="Birol I."/>
        </authorList>
    </citation>
    <scope>NUCLEOTIDE SEQUENCE [LARGE SCALE GENOMIC DNA]</scope>
</reference>
<dbReference type="Gene3D" id="1.10.3480.20">
    <property type="match status" value="1"/>
</dbReference>
<evidence type="ECO:0000256" key="3">
    <source>
        <dbReference type="SAM" id="MobiDB-lite"/>
    </source>
</evidence>
<dbReference type="GO" id="GO:0005615">
    <property type="term" value="C:extracellular space"/>
    <property type="evidence" value="ECO:0007669"/>
    <property type="project" value="TreeGrafter"/>
</dbReference>
<dbReference type="GO" id="GO:0005737">
    <property type="term" value="C:cytoplasm"/>
    <property type="evidence" value="ECO:0007669"/>
    <property type="project" value="TreeGrafter"/>
</dbReference>
<keyword evidence="2" id="KW-0031">Aminopeptidase</keyword>
<name>A0A2G9RCE6_AQUCT</name>
<evidence type="ECO:0000256" key="2">
    <source>
        <dbReference type="ARBA" id="ARBA00022438"/>
    </source>
</evidence>
<dbReference type="Pfam" id="PF11838">
    <property type="entry name" value="ERAP1_C"/>
    <property type="match status" value="1"/>
</dbReference>
<dbReference type="GO" id="GO:0008270">
    <property type="term" value="F:zinc ion binding"/>
    <property type="evidence" value="ECO:0007669"/>
    <property type="project" value="TreeGrafter"/>
</dbReference>
<dbReference type="EMBL" id="KV948621">
    <property type="protein sequence ID" value="PIO25540.1"/>
    <property type="molecule type" value="Genomic_DNA"/>
</dbReference>
<dbReference type="GO" id="GO:0005886">
    <property type="term" value="C:plasma membrane"/>
    <property type="evidence" value="ECO:0007669"/>
    <property type="project" value="TreeGrafter"/>
</dbReference>